<keyword evidence="3" id="KW-1185">Reference proteome</keyword>
<sequence length="237" mass="25049">MGAPLMLLQCQQGEFQESDCLGLQIDLPWPGPGLRFRVAEPSSADTFAAAPPHKGANHQRENRGKWLGSDISSPSTGMDPSQRSEKPCLLLLMAPLQPQVQQARPRPWFRVATPYAVGNAIAAPGPACKRSGPIPKFREAAPSASDATIAAQVQQARCGLIPKICEAAPSASHAAIAAPGPASNVRFEEAALLRHHMYLYLPGPSSRVQKDQPSAVGVAITATAPASKVRSRESGLP</sequence>
<evidence type="ECO:0000313" key="3">
    <source>
        <dbReference type="Proteomes" id="UP000028990"/>
    </source>
</evidence>
<feature type="compositionally biased region" description="Polar residues" evidence="1">
    <location>
        <begin position="70"/>
        <end position="81"/>
    </location>
</feature>
<feature type="region of interest" description="Disordered" evidence="1">
    <location>
        <begin position="46"/>
        <end position="83"/>
    </location>
</feature>
<name>A0A091DLD8_FUKDA</name>
<gene>
    <name evidence="2" type="ORF">H920_07365</name>
</gene>
<dbReference type="Proteomes" id="UP000028990">
    <property type="component" value="Unassembled WGS sequence"/>
</dbReference>
<evidence type="ECO:0000256" key="1">
    <source>
        <dbReference type="SAM" id="MobiDB-lite"/>
    </source>
</evidence>
<protein>
    <submittedName>
        <fullName evidence="2">Uncharacterized protein</fullName>
    </submittedName>
</protein>
<organism evidence="2 3">
    <name type="scientific">Fukomys damarensis</name>
    <name type="common">Damaraland mole rat</name>
    <name type="synonym">Cryptomys damarensis</name>
    <dbReference type="NCBI Taxonomy" id="885580"/>
    <lineage>
        <taxon>Eukaryota</taxon>
        <taxon>Metazoa</taxon>
        <taxon>Chordata</taxon>
        <taxon>Craniata</taxon>
        <taxon>Vertebrata</taxon>
        <taxon>Euteleostomi</taxon>
        <taxon>Mammalia</taxon>
        <taxon>Eutheria</taxon>
        <taxon>Euarchontoglires</taxon>
        <taxon>Glires</taxon>
        <taxon>Rodentia</taxon>
        <taxon>Hystricomorpha</taxon>
        <taxon>Bathyergidae</taxon>
        <taxon>Fukomys</taxon>
    </lineage>
</organism>
<accession>A0A091DLD8</accession>
<dbReference type="AlphaFoldDB" id="A0A091DLD8"/>
<dbReference type="EMBL" id="KN122305">
    <property type="protein sequence ID" value="KFO31253.1"/>
    <property type="molecule type" value="Genomic_DNA"/>
</dbReference>
<evidence type="ECO:0000313" key="2">
    <source>
        <dbReference type="EMBL" id="KFO31253.1"/>
    </source>
</evidence>
<reference evidence="2 3" key="1">
    <citation type="submission" date="2013-11" db="EMBL/GenBank/DDBJ databases">
        <title>The Damaraland mole rat (Fukomys damarensis) genome and evolution of African mole rats.</title>
        <authorList>
            <person name="Gladyshev V.N."/>
            <person name="Fang X."/>
        </authorList>
    </citation>
    <scope>NUCLEOTIDE SEQUENCE [LARGE SCALE GENOMIC DNA]</scope>
    <source>
        <tissue evidence="2">Liver</tissue>
    </source>
</reference>
<proteinExistence type="predicted"/>